<feature type="domain" description="TIR" evidence="2">
    <location>
        <begin position="9"/>
        <end position="141"/>
    </location>
</feature>
<evidence type="ECO:0000259" key="2">
    <source>
        <dbReference type="SMART" id="SM00255"/>
    </source>
</evidence>
<dbReference type="AlphaFoldDB" id="A0A6V8LNG2"/>
<dbReference type="Pfam" id="PF13676">
    <property type="entry name" value="TIR_2"/>
    <property type="match status" value="1"/>
</dbReference>
<organism evidence="3 4">
    <name type="scientific">Phytohabitans rumicis</name>
    <dbReference type="NCBI Taxonomy" id="1076125"/>
    <lineage>
        <taxon>Bacteria</taxon>
        <taxon>Bacillati</taxon>
        <taxon>Actinomycetota</taxon>
        <taxon>Actinomycetes</taxon>
        <taxon>Micromonosporales</taxon>
        <taxon>Micromonosporaceae</taxon>
    </lineage>
</organism>
<dbReference type="Gene3D" id="3.40.50.10140">
    <property type="entry name" value="Toll/interleukin-1 receptor homology (TIR) domain"/>
    <property type="match status" value="1"/>
</dbReference>
<evidence type="ECO:0000313" key="3">
    <source>
        <dbReference type="EMBL" id="GFJ96189.1"/>
    </source>
</evidence>
<evidence type="ECO:0000313" key="4">
    <source>
        <dbReference type="Proteomes" id="UP000482960"/>
    </source>
</evidence>
<feature type="region of interest" description="Disordered" evidence="1">
    <location>
        <begin position="145"/>
        <end position="169"/>
    </location>
</feature>
<proteinExistence type="predicted"/>
<dbReference type="Proteomes" id="UP000482960">
    <property type="component" value="Unassembled WGS sequence"/>
</dbReference>
<dbReference type="InterPro" id="IPR000157">
    <property type="entry name" value="TIR_dom"/>
</dbReference>
<name>A0A6V8LNG2_9ACTN</name>
<evidence type="ECO:0000256" key="1">
    <source>
        <dbReference type="SAM" id="MobiDB-lite"/>
    </source>
</evidence>
<dbReference type="GO" id="GO:0007165">
    <property type="term" value="P:signal transduction"/>
    <property type="evidence" value="ECO:0007669"/>
    <property type="project" value="InterPro"/>
</dbReference>
<dbReference type="SMART" id="SM00255">
    <property type="entry name" value="TIR"/>
    <property type="match status" value="1"/>
</dbReference>
<keyword evidence="4" id="KW-1185">Reference proteome</keyword>
<dbReference type="EMBL" id="BLPG01000002">
    <property type="protein sequence ID" value="GFJ96189.1"/>
    <property type="molecule type" value="Genomic_DNA"/>
</dbReference>
<comment type="caution">
    <text evidence="3">The sequence shown here is derived from an EMBL/GenBank/DDBJ whole genome shotgun (WGS) entry which is preliminary data.</text>
</comment>
<dbReference type="SUPFAM" id="SSF52200">
    <property type="entry name" value="Toll/Interleukin receptor TIR domain"/>
    <property type="match status" value="1"/>
</dbReference>
<protein>
    <recommendedName>
        <fullName evidence="2">TIR domain-containing protein</fullName>
    </recommendedName>
</protein>
<feature type="region of interest" description="Disordered" evidence="1">
    <location>
        <begin position="221"/>
        <end position="272"/>
    </location>
</feature>
<reference evidence="3 4" key="1">
    <citation type="submission" date="2020-03" db="EMBL/GenBank/DDBJ databases">
        <title>Whole genome shotgun sequence of Phytohabitans rumicis NBRC 108638.</title>
        <authorList>
            <person name="Komaki H."/>
            <person name="Tamura T."/>
        </authorList>
    </citation>
    <scope>NUCLEOTIDE SEQUENCE [LARGE SCALE GENOMIC DNA]</scope>
    <source>
        <strain evidence="3 4">NBRC 108638</strain>
    </source>
</reference>
<sequence>MTGSDGPDRLDAFVSYAGPQRPWAEWVADQLRKAGLTVELDVWDWAAGSNAVLNMNTALARADRVVALYSAAYFEPSRFTTDEWTAVLAERPGADGRRRLVPLRVERVQPPPILGPLVYRDLFDLGEEQARQALLSAVFGPRRPDNAPFPGERATAAASDGVRLPGSRPGPWNVPRRLLGFTGRTALLAQLREQLIAGERTVVQALHGMGGVGVAATADRAHRDHLTQRRVQGRRRAGWDPRVQPGRVGGHDSTEPAHAVRNGRRPVGRRAG</sequence>
<dbReference type="InterPro" id="IPR035897">
    <property type="entry name" value="Toll_tir_struct_dom_sf"/>
</dbReference>
<gene>
    <name evidence="3" type="ORF">Prum_098310</name>
</gene>
<accession>A0A6V8LNG2</accession>
<reference evidence="3 4" key="2">
    <citation type="submission" date="2020-03" db="EMBL/GenBank/DDBJ databases">
        <authorList>
            <person name="Ichikawa N."/>
            <person name="Kimura A."/>
            <person name="Kitahashi Y."/>
            <person name="Uohara A."/>
        </authorList>
    </citation>
    <scope>NUCLEOTIDE SEQUENCE [LARGE SCALE GENOMIC DNA]</scope>
    <source>
        <strain evidence="3 4">NBRC 108638</strain>
    </source>
</reference>
<feature type="compositionally biased region" description="Basic residues" evidence="1">
    <location>
        <begin position="261"/>
        <end position="272"/>
    </location>
</feature>